<feature type="domain" description="Acetyl xylan esterase" evidence="5">
    <location>
        <begin position="4"/>
        <end position="66"/>
    </location>
</feature>
<dbReference type="GO" id="GO:0030313">
    <property type="term" value="C:cell envelope"/>
    <property type="evidence" value="ECO:0007669"/>
    <property type="project" value="UniProtKB-SubCell"/>
</dbReference>
<dbReference type="CDD" id="cd13585">
    <property type="entry name" value="PBP2_TMBP_like"/>
    <property type="match status" value="1"/>
</dbReference>
<dbReference type="InterPro" id="IPR008391">
    <property type="entry name" value="AXE1_dom"/>
</dbReference>
<evidence type="ECO:0000256" key="2">
    <source>
        <dbReference type="ARBA" id="ARBA00008520"/>
    </source>
</evidence>
<dbReference type="EMBL" id="POUD01000056">
    <property type="protein sequence ID" value="PZG18159.1"/>
    <property type="molecule type" value="Genomic_DNA"/>
</dbReference>
<dbReference type="PANTHER" id="PTHR43649">
    <property type="entry name" value="ARABINOSE-BINDING PROTEIN-RELATED"/>
    <property type="match status" value="1"/>
</dbReference>
<comment type="subcellular location">
    <subcellularLocation>
        <location evidence="1">Cell envelope</location>
    </subcellularLocation>
</comment>
<evidence type="ECO:0000313" key="6">
    <source>
        <dbReference type="EMBL" id="PZG18159.1"/>
    </source>
</evidence>
<dbReference type="InterPro" id="IPR006059">
    <property type="entry name" value="SBP"/>
</dbReference>
<dbReference type="InterPro" id="IPR029058">
    <property type="entry name" value="AB_hydrolase_fold"/>
</dbReference>
<dbReference type="SUPFAM" id="SSF53850">
    <property type="entry name" value="Periplasmic binding protein-like II"/>
    <property type="match status" value="1"/>
</dbReference>
<keyword evidence="4" id="KW-0732">Signal</keyword>
<evidence type="ECO:0000256" key="4">
    <source>
        <dbReference type="ARBA" id="ARBA00022729"/>
    </source>
</evidence>
<proteinExistence type="inferred from homology"/>
<dbReference type="InterPro" id="IPR050490">
    <property type="entry name" value="Bact_solute-bd_prot1"/>
</dbReference>
<keyword evidence="7" id="KW-1185">Reference proteome</keyword>
<name>A0A2W2EN24_9ACTN</name>
<dbReference type="OrthoDB" id="1650177at2"/>
<dbReference type="Pfam" id="PF05448">
    <property type="entry name" value="AXE1"/>
    <property type="match status" value="1"/>
</dbReference>
<gene>
    <name evidence="6" type="ORF">C1J01_15855</name>
</gene>
<keyword evidence="3" id="KW-0813">Transport</keyword>
<comment type="similarity">
    <text evidence="2">Belongs to the bacterial solute-binding protein 1 family.</text>
</comment>
<evidence type="ECO:0000256" key="3">
    <source>
        <dbReference type="ARBA" id="ARBA00022448"/>
    </source>
</evidence>
<evidence type="ECO:0000313" key="7">
    <source>
        <dbReference type="Proteomes" id="UP000249304"/>
    </source>
</evidence>
<accession>A0A2W2EN24</accession>
<dbReference type="Pfam" id="PF13416">
    <property type="entry name" value="SBP_bac_8"/>
    <property type="match status" value="1"/>
</dbReference>
<evidence type="ECO:0000256" key="1">
    <source>
        <dbReference type="ARBA" id="ARBA00004196"/>
    </source>
</evidence>
<organism evidence="6 7">
    <name type="scientific">Nonomuraea aridisoli</name>
    <dbReference type="NCBI Taxonomy" id="2070368"/>
    <lineage>
        <taxon>Bacteria</taxon>
        <taxon>Bacillati</taxon>
        <taxon>Actinomycetota</taxon>
        <taxon>Actinomycetes</taxon>
        <taxon>Streptosporangiales</taxon>
        <taxon>Streptosporangiaceae</taxon>
        <taxon>Nonomuraea</taxon>
    </lineage>
</organism>
<evidence type="ECO:0000259" key="5">
    <source>
        <dbReference type="Pfam" id="PF05448"/>
    </source>
</evidence>
<comment type="caution">
    <text evidence="6">The sequence shown here is derived from an EMBL/GenBank/DDBJ whole genome shotgun (WGS) entry which is preliminary data.</text>
</comment>
<dbReference type="Proteomes" id="UP000249304">
    <property type="component" value="Unassembled WGS sequence"/>
</dbReference>
<dbReference type="Gene3D" id="3.40.190.10">
    <property type="entry name" value="Periplasmic binding protein-like II"/>
    <property type="match status" value="1"/>
</dbReference>
<reference evidence="6 7" key="1">
    <citation type="submission" date="2018-01" db="EMBL/GenBank/DDBJ databases">
        <title>Draft genome sequence of Nonomuraea sp. KC333.</title>
        <authorList>
            <person name="Sahin N."/>
            <person name="Saygin H."/>
            <person name="Ay H."/>
        </authorList>
    </citation>
    <scope>NUCLEOTIDE SEQUENCE [LARGE SCALE GENOMIC DNA]</scope>
    <source>
        <strain evidence="6 7">KC333</strain>
    </source>
</reference>
<dbReference type="Gene3D" id="3.40.50.1820">
    <property type="entry name" value="alpha/beta hydrolase"/>
    <property type="match status" value="1"/>
</dbReference>
<dbReference type="AlphaFoldDB" id="A0A2W2EN24"/>
<protein>
    <recommendedName>
        <fullName evidence="5">Acetyl xylan esterase domain-containing protein</fullName>
    </recommendedName>
</protein>
<dbReference type="PANTHER" id="PTHR43649:SF31">
    <property type="entry name" value="SN-GLYCEROL-3-PHOSPHATE-BINDING PERIPLASMIC PROTEIN UGPB"/>
    <property type="match status" value="1"/>
</dbReference>
<sequence length="549" mass="58762">MRHGRTLDTLPYVDLGDHARRALSPALSSTGLVDRITPPETVLSACNTYTGPKQLVSWPFNGHGTDGEPDEENGLVFTAERTAATTPTAPTPGPSGTQSEEPMRVQRIAAAVVVAGFAAAALTACSNSTSEGDSAGRTTVSWWTWDERQAASYKKCLPGFEKENPGITVKISQYAVDDYFTKLTAGFVSGAAPDAFQNSVPLLGAYAGQGQIMALDDLIKKTDYDLSIFDVGVDSWKYTDGKQYGIPLDWAGAAIYFNEDKVKEAGFTDDDIRTMTWNPDDGGTFDKIVAHLTVDENGKRGDEAGFDKNNVATYGIASLASGDFNGQTSWNSFVSTLGWRLGNTAAWPTKLAYDDPDFIKTLDYIRGLGDRGLMPKFGQFTVSGAEQMGSGSVAMVQGGTWDATSITKIPGVTVRVAPTVEGPKGRSVISNSNANNIFVGTKHVDETWKWVTYMGSEACQSVAGADATFLPSIGASLQVTVDAQKKEGLDISSFVDALNSGELWPAPPTANGQEITDTIQPLFEAYFSGERDNDVFPEMAQKSEAILAK</sequence>